<dbReference type="PANTHER" id="PTHR10908">
    <property type="entry name" value="SEROTONIN N-ACETYLTRANSFERASE"/>
    <property type="match status" value="1"/>
</dbReference>
<keyword evidence="1" id="KW-0808">Transferase</keyword>
<accession>A0AAN6X4J9</accession>
<name>A0AAN6X4J9_9PEZI</name>
<dbReference type="CDD" id="cd04301">
    <property type="entry name" value="NAT_SF"/>
    <property type="match status" value="1"/>
</dbReference>
<protein>
    <submittedName>
        <fullName evidence="5">Acyl-CoA N-acyltransferase</fullName>
    </submittedName>
</protein>
<evidence type="ECO:0000256" key="3">
    <source>
        <dbReference type="SAM" id="MobiDB-lite"/>
    </source>
</evidence>
<dbReference type="AlphaFoldDB" id="A0AAN6X4J9"/>
<gene>
    <name evidence="5" type="ORF">QBC35DRAFT_10257</name>
</gene>
<reference evidence="5" key="1">
    <citation type="journal article" date="2023" name="Mol. Phylogenet. Evol.">
        <title>Genome-scale phylogeny and comparative genomics of the fungal order Sordariales.</title>
        <authorList>
            <person name="Hensen N."/>
            <person name="Bonometti L."/>
            <person name="Westerberg I."/>
            <person name="Brannstrom I.O."/>
            <person name="Guillou S."/>
            <person name="Cros-Aarteil S."/>
            <person name="Calhoun S."/>
            <person name="Haridas S."/>
            <person name="Kuo A."/>
            <person name="Mondo S."/>
            <person name="Pangilinan J."/>
            <person name="Riley R."/>
            <person name="LaButti K."/>
            <person name="Andreopoulos B."/>
            <person name="Lipzen A."/>
            <person name="Chen C."/>
            <person name="Yan M."/>
            <person name="Daum C."/>
            <person name="Ng V."/>
            <person name="Clum A."/>
            <person name="Steindorff A."/>
            <person name="Ohm R.A."/>
            <person name="Martin F."/>
            <person name="Silar P."/>
            <person name="Natvig D.O."/>
            <person name="Lalanne C."/>
            <person name="Gautier V."/>
            <person name="Ament-Velasquez S.L."/>
            <person name="Kruys A."/>
            <person name="Hutchinson M.I."/>
            <person name="Powell A.J."/>
            <person name="Barry K."/>
            <person name="Miller A.N."/>
            <person name="Grigoriev I.V."/>
            <person name="Debuchy R."/>
            <person name="Gladieux P."/>
            <person name="Hiltunen Thoren M."/>
            <person name="Johannesson H."/>
        </authorList>
    </citation>
    <scope>NUCLEOTIDE SEQUENCE</scope>
    <source>
        <strain evidence="5">PSN309</strain>
    </source>
</reference>
<dbReference type="EMBL" id="MU864350">
    <property type="protein sequence ID" value="KAK4193938.1"/>
    <property type="molecule type" value="Genomic_DNA"/>
</dbReference>
<feature type="compositionally biased region" description="Polar residues" evidence="3">
    <location>
        <begin position="1"/>
        <end position="19"/>
    </location>
</feature>
<feature type="compositionally biased region" description="Acidic residues" evidence="3">
    <location>
        <begin position="20"/>
        <end position="35"/>
    </location>
</feature>
<dbReference type="GO" id="GO:0005737">
    <property type="term" value="C:cytoplasm"/>
    <property type="evidence" value="ECO:0007669"/>
    <property type="project" value="TreeGrafter"/>
</dbReference>
<proteinExistence type="predicted"/>
<organism evidence="5 6">
    <name type="scientific">Podospora australis</name>
    <dbReference type="NCBI Taxonomy" id="1536484"/>
    <lineage>
        <taxon>Eukaryota</taxon>
        <taxon>Fungi</taxon>
        <taxon>Dikarya</taxon>
        <taxon>Ascomycota</taxon>
        <taxon>Pezizomycotina</taxon>
        <taxon>Sordariomycetes</taxon>
        <taxon>Sordariomycetidae</taxon>
        <taxon>Sordariales</taxon>
        <taxon>Podosporaceae</taxon>
        <taxon>Podospora</taxon>
    </lineage>
</organism>
<dbReference type="InterPro" id="IPR000182">
    <property type="entry name" value="GNAT_dom"/>
</dbReference>
<sequence>MAAEQSKQSLDQAIQSSDDNTQETDQAVDESSDVDGDFAQLQKVLSQKRRAAKENPELRLQKALPFPFLPNIRPLTISDYESCVQLENAAFPDPEHRASPEKFQYRLTTCPELSLGVFCTVVPEQVAKKGWERDILTLASARPVETDRADGAVSVLLAHIVSTRCKGDVVSDADMDYPKDWRTRSGKSADVGHQETGKTIALHSLAVLPKLQGCGIGKMIMKAYLQQVQSAGLGERVALICQDYLVSYYERFGYKSLGPSKAQFGGGGWTDMVFEL</sequence>
<dbReference type="PROSITE" id="PS51186">
    <property type="entry name" value="GNAT"/>
    <property type="match status" value="1"/>
</dbReference>
<dbReference type="SUPFAM" id="SSF55729">
    <property type="entry name" value="Acyl-CoA N-acyltransferases (Nat)"/>
    <property type="match status" value="1"/>
</dbReference>
<dbReference type="PANTHER" id="PTHR10908:SF0">
    <property type="entry name" value="SEROTONIN N-ACETYLTRANSFERASE"/>
    <property type="match status" value="1"/>
</dbReference>
<dbReference type="Gene3D" id="3.40.630.30">
    <property type="match status" value="1"/>
</dbReference>
<reference evidence="5" key="2">
    <citation type="submission" date="2023-05" db="EMBL/GenBank/DDBJ databases">
        <authorList>
            <consortium name="Lawrence Berkeley National Laboratory"/>
            <person name="Steindorff A."/>
            <person name="Hensen N."/>
            <person name="Bonometti L."/>
            <person name="Westerberg I."/>
            <person name="Brannstrom I.O."/>
            <person name="Guillou S."/>
            <person name="Cros-Aarteil S."/>
            <person name="Calhoun S."/>
            <person name="Haridas S."/>
            <person name="Kuo A."/>
            <person name="Mondo S."/>
            <person name="Pangilinan J."/>
            <person name="Riley R."/>
            <person name="Labutti K."/>
            <person name="Andreopoulos B."/>
            <person name="Lipzen A."/>
            <person name="Chen C."/>
            <person name="Yanf M."/>
            <person name="Daum C."/>
            <person name="Ng V."/>
            <person name="Clum A."/>
            <person name="Ohm R."/>
            <person name="Martin F."/>
            <person name="Silar P."/>
            <person name="Natvig D."/>
            <person name="Lalanne C."/>
            <person name="Gautier V."/>
            <person name="Ament-Velasquez S.L."/>
            <person name="Kruys A."/>
            <person name="Hutchinson M.I."/>
            <person name="Powell A.J."/>
            <person name="Barry K."/>
            <person name="Miller A.N."/>
            <person name="Grigoriev I.V."/>
            <person name="Debuchy R."/>
            <person name="Gladieux P."/>
            <person name="Thoren M.H."/>
            <person name="Johannesson H."/>
        </authorList>
    </citation>
    <scope>NUCLEOTIDE SEQUENCE</scope>
    <source>
        <strain evidence="5">PSN309</strain>
    </source>
</reference>
<evidence type="ECO:0000313" key="6">
    <source>
        <dbReference type="Proteomes" id="UP001302126"/>
    </source>
</evidence>
<dbReference type="GO" id="GO:0004059">
    <property type="term" value="F:aralkylamine N-acetyltransferase activity"/>
    <property type="evidence" value="ECO:0007669"/>
    <property type="project" value="TreeGrafter"/>
</dbReference>
<evidence type="ECO:0000256" key="1">
    <source>
        <dbReference type="ARBA" id="ARBA00022679"/>
    </source>
</evidence>
<keyword evidence="2" id="KW-0012">Acyltransferase</keyword>
<dbReference type="Pfam" id="PF13673">
    <property type="entry name" value="Acetyltransf_10"/>
    <property type="match status" value="1"/>
</dbReference>
<dbReference type="Proteomes" id="UP001302126">
    <property type="component" value="Unassembled WGS sequence"/>
</dbReference>
<feature type="domain" description="N-acetyltransferase" evidence="4">
    <location>
        <begin position="70"/>
        <end position="276"/>
    </location>
</feature>
<evidence type="ECO:0000313" key="5">
    <source>
        <dbReference type="EMBL" id="KAK4193938.1"/>
    </source>
</evidence>
<keyword evidence="6" id="KW-1185">Reference proteome</keyword>
<dbReference type="InterPro" id="IPR051635">
    <property type="entry name" value="SNAT-like"/>
</dbReference>
<evidence type="ECO:0000256" key="2">
    <source>
        <dbReference type="ARBA" id="ARBA00023315"/>
    </source>
</evidence>
<feature type="region of interest" description="Disordered" evidence="3">
    <location>
        <begin position="1"/>
        <end position="35"/>
    </location>
</feature>
<evidence type="ECO:0000259" key="4">
    <source>
        <dbReference type="PROSITE" id="PS51186"/>
    </source>
</evidence>
<dbReference type="InterPro" id="IPR016181">
    <property type="entry name" value="Acyl_CoA_acyltransferase"/>
</dbReference>
<comment type="caution">
    <text evidence="5">The sequence shown here is derived from an EMBL/GenBank/DDBJ whole genome shotgun (WGS) entry which is preliminary data.</text>
</comment>